<organism evidence="2 3">
    <name type="scientific">Trifolium medium</name>
    <dbReference type="NCBI Taxonomy" id="97028"/>
    <lineage>
        <taxon>Eukaryota</taxon>
        <taxon>Viridiplantae</taxon>
        <taxon>Streptophyta</taxon>
        <taxon>Embryophyta</taxon>
        <taxon>Tracheophyta</taxon>
        <taxon>Spermatophyta</taxon>
        <taxon>Magnoliopsida</taxon>
        <taxon>eudicotyledons</taxon>
        <taxon>Gunneridae</taxon>
        <taxon>Pentapetalae</taxon>
        <taxon>rosids</taxon>
        <taxon>fabids</taxon>
        <taxon>Fabales</taxon>
        <taxon>Fabaceae</taxon>
        <taxon>Papilionoideae</taxon>
        <taxon>50 kb inversion clade</taxon>
        <taxon>NPAAA clade</taxon>
        <taxon>Hologalegina</taxon>
        <taxon>IRL clade</taxon>
        <taxon>Trifolieae</taxon>
        <taxon>Trifolium</taxon>
    </lineage>
</organism>
<reference evidence="2 3" key="1">
    <citation type="journal article" date="2018" name="Front. Plant Sci.">
        <title>Red Clover (Trifolium pratense) and Zigzag Clover (T. medium) - A Picture of Genomic Similarities and Differences.</title>
        <authorList>
            <person name="Dluhosova J."/>
            <person name="Istvanek J."/>
            <person name="Nedelnik J."/>
            <person name="Repkova J."/>
        </authorList>
    </citation>
    <scope>NUCLEOTIDE SEQUENCE [LARGE SCALE GENOMIC DNA]</scope>
    <source>
        <strain evidence="3">cv. 10/8</strain>
        <tissue evidence="2">Leaf</tissue>
    </source>
</reference>
<dbReference type="AlphaFoldDB" id="A0A392W0W1"/>
<keyword evidence="3" id="KW-1185">Reference proteome</keyword>
<feature type="non-terminal residue" evidence="2">
    <location>
        <position position="1"/>
    </location>
</feature>
<name>A0A392W0W1_9FABA</name>
<evidence type="ECO:0000256" key="1">
    <source>
        <dbReference type="SAM" id="MobiDB-lite"/>
    </source>
</evidence>
<evidence type="ECO:0000313" key="2">
    <source>
        <dbReference type="EMBL" id="MCI92545.1"/>
    </source>
</evidence>
<sequence>GALTTGAGSGSGSVISRLGSDSSSEVASSDC</sequence>
<protein>
    <submittedName>
        <fullName evidence="2">Uncharacterized protein</fullName>
    </submittedName>
</protein>
<dbReference type="Proteomes" id="UP000265520">
    <property type="component" value="Unassembled WGS sequence"/>
</dbReference>
<accession>A0A392W0W1</accession>
<feature type="compositionally biased region" description="Low complexity" evidence="1">
    <location>
        <begin position="20"/>
        <end position="31"/>
    </location>
</feature>
<feature type="region of interest" description="Disordered" evidence="1">
    <location>
        <begin position="1"/>
        <end position="31"/>
    </location>
</feature>
<comment type="caution">
    <text evidence="2">The sequence shown here is derived from an EMBL/GenBank/DDBJ whole genome shotgun (WGS) entry which is preliminary data.</text>
</comment>
<evidence type="ECO:0000313" key="3">
    <source>
        <dbReference type="Proteomes" id="UP000265520"/>
    </source>
</evidence>
<dbReference type="EMBL" id="LXQA011304061">
    <property type="protein sequence ID" value="MCI92545.1"/>
    <property type="molecule type" value="Genomic_DNA"/>
</dbReference>
<proteinExistence type="predicted"/>